<reference evidence="3" key="1">
    <citation type="submission" date="2013-12" db="EMBL/GenBank/DDBJ databases">
        <authorList>
            <person name="Genoscope - CEA"/>
        </authorList>
    </citation>
    <scope>NUCLEOTIDE SEQUENCE</scope>
    <source>
        <strain evidence="3">CBS 1993</strain>
    </source>
</reference>
<reference evidence="3" key="2">
    <citation type="submission" date="2014-02" db="EMBL/GenBank/DDBJ databases">
        <title>Complete DNA sequence of /Kuraishia capsulata/ illustrates novel genomic features among budding yeasts (/Saccharomycotina/).</title>
        <authorList>
            <person name="Morales L."/>
            <person name="Noel B."/>
            <person name="Porcel B."/>
            <person name="Marcet-Houben M."/>
            <person name="Hullo M-F."/>
            <person name="Sacerdot C."/>
            <person name="Tekaia F."/>
            <person name="Leh-Louis V."/>
            <person name="Despons L."/>
            <person name="Khanna V."/>
            <person name="Aury J-M."/>
            <person name="Barbe V."/>
            <person name="Couloux A."/>
            <person name="Labadie K."/>
            <person name="Pelletier E."/>
            <person name="Souciet J-L."/>
            <person name="Boekhout T."/>
            <person name="Gabaldon T."/>
            <person name="Wincker P."/>
            <person name="Dujon B."/>
        </authorList>
    </citation>
    <scope>NUCLEOTIDE SEQUENCE</scope>
    <source>
        <strain evidence="3">CBS 1993</strain>
    </source>
</reference>
<evidence type="ECO:0000256" key="1">
    <source>
        <dbReference type="ARBA" id="ARBA00007017"/>
    </source>
</evidence>
<proteinExistence type="inferred from homology"/>
<dbReference type="GeneID" id="34521016"/>
<dbReference type="GO" id="GO:0000775">
    <property type="term" value="C:chromosome, centromeric region"/>
    <property type="evidence" value="ECO:0007669"/>
    <property type="project" value="TreeGrafter"/>
</dbReference>
<comment type="similarity">
    <text evidence="1">Belongs to the DCC1 family.</text>
</comment>
<keyword evidence="4" id="KW-1185">Reference proteome</keyword>
<organism evidence="3 4">
    <name type="scientific">Kuraishia capsulata CBS 1993</name>
    <dbReference type="NCBI Taxonomy" id="1382522"/>
    <lineage>
        <taxon>Eukaryota</taxon>
        <taxon>Fungi</taxon>
        <taxon>Dikarya</taxon>
        <taxon>Ascomycota</taxon>
        <taxon>Saccharomycotina</taxon>
        <taxon>Pichiomycetes</taxon>
        <taxon>Pichiales</taxon>
        <taxon>Pichiaceae</taxon>
        <taxon>Kuraishia</taxon>
    </lineage>
</organism>
<dbReference type="STRING" id="1382522.W6MWL8"/>
<sequence>MDIYSWLQRDDSFHLIQMTPDLVKTMENNERLIFKSRDRDSSIFLCSDSKTFHIRKKNHSNTVIVLKHDKENAKAIGFASMDSELEPKVVSGSIDISDVPLFEETGEEFTDFVKRTNPPSFADLRAVSTASKTEFDVQWAELNGCEIDGHAVILGFNLVVSVLKTIITTLVAYDMDQEAFSATKLQERLEDIRPEFARTVLAQFATKTPAGYSLDKPKISRWFGLQVLRSTLAPVKEEDFLINWKDAFPAFFDVSIDIQSLVGSFVRPFPNMVQFYNSAGLPQDPVQRFKELFKIQASWSLEEMKPYVEDLNSRNLKLESFVMKYARRKRIGKNYVITRR</sequence>
<dbReference type="HOGENOM" id="CLU_034504_0_0_1"/>
<dbReference type="PANTHER" id="PTHR13395">
    <property type="entry name" value="SISTER CHROMATID COHESION PROTEIN DCC1-RELATED"/>
    <property type="match status" value="1"/>
</dbReference>
<dbReference type="GO" id="GO:0006260">
    <property type="term" value="P:DNA replication"/>
    <property type="evidence" value="ECO:0007669"/>
    <property type="project" value="UniProtKB-KW"/>
</dbReference>
<dbReference type="EMBL" id="HG793128">
    <property type="protein sequence ID" value="CDK27635.1"/>
    <property type="molecule type" value="Genomic_DNA"/>
</dbReference>
<evidence type="ECO:0000313" key="3">
    <source>
        <dbReference type="EMBL" id="CDK27635.1"/>
    </source>
</evidence>
<keyword evidence="2" id="KW-0235">DNA replication</keyword>
<dbReference type="GO" id="GO:0000785">
    <property type="term" value="C:chromatin"/>
    <property type="evidence" value="ECO:0007669"/>
    <property type="project" value="TreeGrafter"/>
</dbReference>
<dbReference type="AlphaFoldDB" id="W6MWL8"/>
<dbReference type="GO" id="GO:0034088">
    <property type="term" value="P:maintenance of mitotic sister chromatid cohesion"/>
    <property type="evidence" value="ECO:0007669"/>
    <property type="project" value="TreeGrafter"/>
</dbReference>
<dbReference type="GO" id="GO:0034398">
    <property type="term" value="P:telomere tethering at nuclear periphery"/>
    <property type="evidence" value="ECO:0007669"/>
    <property type="project" value="EnsemblFungi"/>
</dbReference>
<name>W6MWL8_9ASCO</name>
<dbReference type="PANTHER" id="PTHR13395:SF6">
    <property type="entry name" value="SISTER CHROMATID COHESION PROTEIN DCC1"/>
    <property type="match status" value="1"/>
</dbReference>
<protein>
    <recommendedName>
        <fullName evidence="5">Sister chromatid cohesion protein DCC1</fullName>
    </recommendedName>
</protein>
<dbReference type="OrthoDB" id="276989at2759"/>
<dbReference type="GO" id="GO:0031390">
    <property type="term" value="C:Ctf18 RFC-like complex"/>
    <property type="evidence" value="ECO:0007669"/>
    <property type="project" value="EnsemblFungi"/>
</dbReference>
<dbReference type="Pfam" id="PF09724">
    <property type="entry name" value="Dcc1"/>
    <property type="match status" value="1"/>
</dbReference>
<accession>W6MWL8</accession>
<evidence type="ECO:0000313" key="4">
    <source>
        <dbReference type="Proteomes" id="UP000019384"/>
    </source>
</evidence>
<dbReference type="InterPro" id="IPR019128">
    <property type="entry name" value="Dcc1"/>
</dbReference>
<evidence type="ECO:0008006" key="5">
    <source>
        <dbReference type="Google" id="ProtNLM"/>
    </source>
</evidence>
<dbReference type="Proteomes" id="UP000019384">
    <property type="component" value="Unassembled WGS sequence"/>
</dbReference>
<evidence type="ECO:0000256" key="2">
    <source>
        <dbReference type="ARBA" id="ARBA00022705"/>
    </source>
</evidence>
<gene>
    <name evidence="3" type="ORF">KUCA_T00003614001</name>
</gene>
<dbReference type="GO" id="GO:0035753">
    <property type="term" value="P:maintenance of DNA trinucleotide repeats"/>
    <property type="evidence" value="ECO:0007669"/>
    <property type="project" value="EnsemblFungi"/>
</dbReference>
<dbReference type="RefSeq" id="XP_022459628.1">
    <property type="nucleotide sequence ID" value="XM_022602046.1"/>
</dbReference>